<proteinExistence type="predicted"/>
<reference evidence="2" key="1">
    <citation type="submission" date="2018-05" db="EMBL/GenBank/DDBJ databases">
        <authorList>
            <person name="Lanie J.A."/>
            <person name="Ng W.-L."/>
            <person name="Kazmierczak K.M."/>
            <person name="Andrzejewski T.M."/>
            <person name="Davidsen T.M."/>
            <person name="Wayne K.J."/>
            <person name="Tettelin H."/>
            <person name="Glass J.I."/>
            <person name="Rusch D."/>
            <person name="Podicherti R."/>
            <person name="Tsui H.-C.T."/>
            <person name="Winkler M.E."/>
        </authorList>
    </citation>
    <scope>NUCLEOTIDE SEQUENCE</scope>
</reference>
<dbReference type="GO" id="GO:0003994">
    <property type="term" value="F:aconitate hydratase activity"/>
    <property type="evidence" value="ECO:0007669"/>
    <property type="project" value="InterPro"/>
</dbReference>
<accession>A0A382MVW6</accession>
<evidence type="ECO:0000259" key="1">
    <source>
        <dbReference type="Pfam" id="PF11791"/>
    </source>
</evidence>
<sequence length="118" mass="12916">MLEEYKVHVKERSLLGIPALPLNAKQVADLIELIKKPFAEEEAFLLDLFSNRIPAGVDQAAYIKAAFLADITKSRVKTPLIDKPLATKLLGTMLGGYNIEPLVSLLEDEEVGDIAVKG</sequence>
<evidence type="ECO:0000313" key="2">
    <source>
        <dbReference type="EMBL" id="SVC52488.1"/>
    </source>
</evidence>
<feature type="domain" description="Aconitase B HEAT-like" evidence="1">
    <location>
        <begin position="4"/>
        <end position="117"/>
    </location>
</feature>
<dbReference type="AlphaFoldDB" id="A0A382MVW6"/>
<name>A0A382MVW6_9ZZZZ</name>
<feature type="non-terminal residue" evidence="2">
    <location>
        <position position="118"/>
    </location>
</feature>
<dbReference type="Gene3D" id="1.25.40.310">
    <property type="entry name" value="Aconitate B, HEAT-like domain"/>
    <property type="match status" value="1"/>
</dbReference>
<dbReference type="SUPFAM" id="SSF74778">
    <property type="entry name" value="Aconitase B, N-terminal domain"/>
    <property type="match status" value="1"/>
</dbReference>
<dbReference type="EMBL" id="UINC01095982">
    <property type="protein sequence ID" value="SVC52488.1"/>
    <property type="molecule type" value="Genomic_DNA"/>
</dbReference>
<protein>
    <recommendedName>
        <fullName evidence="1">Aconitase B HEAT-like domain-containing protein</fullName>
    </recommendedName>
</protein>
<dbReference type="Pfam" id="PF11791">
    <property type="entry name" value="Aconitase_B_N"/>
    <property type="match status" value="1"/>
</dbReference>
<dbReference type="GO" id="GO:0006099">
    <property type="term" value="P:tricarboxylic acid cycle"/>
    <property type="evidence" value="ECO:0007669"/>
    <property type="project" value="InterPro"/>
</dbReference>
<dbReference type="InterPro" id="IPR015933">
    <property type="entry name" value="Aconitase_B_HEAT-like_dom"/>
</dbReference>
<gene>
    <name evidence="2" type="ORF">METZ01_LOCUS305342</name>
</gene>
<dbReference type="InterPro" id="IPR036288">
    <property type="entry name" value="Aconitase_B_HEAT-like_dom_sf"/>
</dbReference>
<organism evidence="2">
    <name type="scientific">marine metagenome</name>
    <dbReference type="NCBI Taxonomy" id="408172"/>
    <lineage>
        <taxon>unclassified sequences</taxon>
        <taxon>metagenomes</taxon>
        <taxon>ecological metagenomes</taxon>
    </lineage>
</organism>